<protein>
    <submittedName>
        <fullName evidence="3">PDZ domain-containing protein</fullName>
    </submittedName>
</protein>
<evidence type="ECO:0000313" key="4">
    <source>
        <dbReference type="Proteomes" id="UP001596989"/>
    </source>
</evidence>
<dbReference type="SUPFAM" id="SSF54211">
    <property type="entry name" value="Ribosomal protein S5 domain 2-like"/>
    <property type="match status" value="1"/>
</dbReference>
<accession>A0ABW3HM29</accession>
<dbReference type="InterPro" id="IPR036034">
    <property type="entry name" value="PDZ_sf"/>
</dbReference>
<evidence type="ECO:0000256" key="1">
    <source>
        <dbReference type="SAM" id="Phobius"/>
    </source>
</evidence>
<keyword evidence="1" id="KW-0472">Membrane</keyword>
<feature type="transmembrane region" description="Helical" evidence="1">
    <location>
        <begin position="142"/>
        <end position="162"/>
    </location>
</feature>
<dbReference type="InterPro" id="IPR020568">
    <property type="entry name" value="Ribosomal_Su5_D2-typ_SF"/>
</dbReference>
<dbReference type="InterPro" id="IPR008269">
    <property type="entry name" value="Lon_proteolytic"/>
</dbReference>
<dbReference type="Proteomes" id="UP001596989">
    <property type="component" value="Unassembled WGS sequence"/>
</dbReference>
<dbReference type="Pfam" id="PF05362">
    <property type="entry name" value="Lon_C"/>
    <property type="match status" value="1"/>
</dbReference>
<keyword evidence="1" id="KW-0812">Transmembrane</keyword>
<feature type="transmembrane region" description="Helical" evidence="1">
    <location>
        <begin position="53"/>
        <end position="71"/>
    </location>
</feature>
<proteinExistence type="predicted"/>
<evidence type="ECO:0000259" key="2">
    <source>
        <dbReference type="PROSITE" id="PS50106"/>
    </source>
</evidence>
<reference evidence="4" key="1">
    <citation type="journal article" date="2019" name="Int. J. Syst. Evol. Microbiol.">
        <title>The Global Catalogue of Microorganisms (GCM) 10K type strain sequencing project: providing services to taxonomists for standard genome sequencing and annotation.</title>
        <authorList>
            <consortium name="The Broad Institute Genomics Platform"/>
            <consortium name="The Broad Institute Genome Sequencing Center for Infectious Disease"/>
            <person name="Wu L."/>
            <person name="Ma J."/>
        </authorList>
    </citation>
    <scope>NUCLEOTIDE SEQUENCE [LARGE SCALE GENOMIC DNA]</scope>
    <source>
        <strain evidence="4">CCUG 59129</strain>
    </source>
</reference>
<dbReference type="InterPro" id="IPR001478">
    <property type="entry name" value="PDZ"/>
</dbReference>
<feature type="transmembrane region" description="Helical" evidence="1">
    <location>
        <begin position="83"/>
        <end position="105"/>
    </location>
</feature>
<sequence length="465" mass="50388">MKISVHREISAGIGYYYAGMAGAIAVIAAAQLIWLPAPLETARGMQWIEMIDWLLLMIAFIPLVWGIGACVRIRAKEATRWLNVLRGGLALLAFGTACYLVIAPGRFLEQIVLLVILCILQLMDLIVSEARQGGRHRLPRRSMAVLLAFAMLLAVLLWPTGYRVTYPGMTVNMQRYAHVEGGEAGPVVDGVLVFERPAVAADWLYAKLFPLYVFELIPEDEPPLTETFAEVVAMKRSANDVAAAIAMEKAGIGEGVVPTGVTIVAITKGSPAEGRLRAGDVIVGLNGQLVRRIEDLVNGMQQDVVPGQAVFVNVIRDEEKELSIEVPTEELVEDDGSSRAVMGISIQPHVRLDKPRDMTYESYIAHLGGPSHGAMLTLAIYEQLIGGSVSHGLRVAGTGTIEYDGSIGMVGGIPQKAYAVSRTDADVFFVPSAGAEAARLAAPDLNVVAVDRFDEVLEWLEQYRK</sequence>
<feature type="transmembrane region" description="Helical" evidence="1">
    <location>
        <begin position="111"/>
        <end position="130"/>
    </location>
</feature>
<dbReference type="SUPFAM" id="SSF50156">
    <property type="entry name" value="PDZ domain-like"/>
    <property type="match status" value="1"/>
</dbReference>
<feature type="domain" description="PDZ" evidence="2">
    <location>
        <begin position="231"/>
        <end position="291"/>
    </location>
</feature>
<dbReference type="Gene3D" id="3.30.230.10">
    <property type="match status" value="1"/>
</dbReference>
<name>A0ABW3HM29_9BACL</name>
<dbReference type="InterPro" id="IPR014721">
    <property type="entry name" value="Ribsml_uS5_D2-typ_fold_subgr"/>
</dbReference>
<dbReference type="RefSeq" id="WP_377562334.1">
    <property type="nucleotide sequence ID" value="NZ_JBHTJZ010000005.1"/>
</dbReference>
<feature type="transmembrane region" description="Helical" evidence="1">
    <location>
        <begin position="12"/>
        <end position="33"/>
    </location>
</feature>
<dbReference type="EMBL" id="JBHTJZ010000005">
    <property type="protein sequence ID" value="MFD0958545.1"/>
    <property type="molecule type" value="Genomic_DNA"/>
</dbReference>
<gene>
    <name evidence="3" type="ORF">ACFQ2I_04005</name>
</gene>
<keyword evidence="4" id="KW-1185">Reference proteome</keyword>
<organism evidence="3 4">
    <name type="scientific">Paenibacillus chungangensis</name>
    <dbReference type="NCBI Taxonomy" id="696535"/>
    <lineage>
        <taxon>Bacteria</taxon>
        <taxon>Bacillati</taxon>
        <taxon>Bacillota</taxon>
        <taxon>Bacilli</taxon>
        <taxon>Bacillales</taxon>
        <taxon>Paenibacillaceae</taxon>
        <taxon>Paenibacillus</taxon>
    </lineage>
</organism>
<dbReference type="Pfam" id="PF13180">
    <property type="entry name" value="PDZ_2"/>
    <property type="match status" value="1"/>
</dbReference>
<evidence type="ECO:0000313" key="3">
    <source>
        <dbReference type="EMBL" id="MFD0958545.1"/>
    </source>
</evidence>
<dbReference type="Gene3D" id="2.30.42.10">
    <property type="match status" value="1"/>
</dbReference>
<keyword evidence="1" id="KW-1133">Transmembrane helix</keyword>
<dbReference type="PROSITE" id="PS50106">
    <property type="entry name" value="PDZ"/>
    <property type="match status" value="1"/>
</dbReference>
<comment type="caution">
    <text evidence="3">The sequence shown here is derived from an EMBL/GenBank/DDBJ whole genome shotgun (WGS) entry which is preliminary data.</text>
</comment>